<feature type="repeat" description="Cell wall-binding" evidence="3">
    <location>
        <begin position="580"/>
        <end position="599"/>
    </location>
</feature>
<sequence>MKKKLAKWAVTMLAGAMLALPATGSTVSASSEAKSQVQEETKTIENELNYIYIDEAELDVGAMQSVVLSWGESTSDIRSIDLVVENEDGSRTVLNSQKKVDNLFLYEHSFEQGAYHVAELSVTTDLGTKTFTAEDLEINAYFGVGEKVNDSVKSDYIEMESQSGEEAVVTIETANAATVEKNVADALSEQAVPFDKNKKERSNSNLVIVLDPGHDASKHSGATANGVREEVVTLKIAEYCKEVLEQYSSVSVYMTRTDGNCPYPDTNSIDDILKRVEWAKTKDADIFISFHINSSVSGAAQGAEVYYPQGEENAQELAKDIVGELAKLGLKNRGDKGDDSYAVIRHSKRNGFPGLIIEHAFVSNVSDAKWFQTEENLKKLGEADAAGIIKYYGLTKDKGKWEFTGEHWKWKEGNGKYATSTWKSIDGVWYYFDTNSNMTTGWQQIGGIWYYMNSSGAMTTGWQQIGGTWYYMNSSGAMQTGWQQIGGTWYYMNGSGVMQTGWRTIGNQTYYLNEGGAMATGWKLVENVWYYFNSSGYLLKGEQTIAGTKWYLDENTGALYTGWHYTDGKWYYHTSEGLKRTGWQFIGGTWYYMNADGVMTTGWQLISGTWYYMDESGVMTTGWQQIGGTWYYMDGSGAMQTGWKLLGNHWYYMNGSGAMLTGFQAIGNEKFYFNASGEMQTGWQFIDNVWYYFNTSGYLLKGEQTIGGQKWYLDANTGALYTGWHFTDGKWYYHTSEGLKQIGWQKIGETWYYMDKNGVMQTGWQTIGNQKYYFDGSGAMVTGWQLIDNVWYYFENSGELNNQPSSKPPVNDAIKVYYEIAGDSSVTVEQMVNYYKKSGKPYPAEALKAGGAATIEEFCQIYYEECETEGIKAEVAFIQSMIETGFLQFGGSVKIEQFNFAGLGATGNGVSGNSFENVRMGIRAHVQHLKCYANTEPLKNECVDPRWGAWLRGKAPYVEWLSIPNNPNGTGWAGDADYAAKILKGIQDMKKIEVSMN</sequence>
<dbReference type="GO" id="GO:0009253">
    <property type="term" value="P:peptidoglycan catabolic process"/>
    <property type="evidence" value="ECO:0007669"/>
    <property type="project" value="InterPro"/>
</dbReference>
<dbReference type="PROSITE" id="PS51170">
    <property type="entry name" value="CW"/>
    <property type="match status" value="14"/>
</dbReference>
<feature type="repeat" description="Cell wall-binding" evidence="3">
    <location>
        <begin position="419"/>
        <end position="438"/>
    </location>
</feature>
<dbReference type="InterPro" id="IPR050695">
    <property type="entry name" value="N-acetylmuramoyl_amidase_3"/>
</dbReference>
<proteinExistence type="predicted"/>
<feature type="repeat" description="Cell wall-binding" evidence="3">
    <location>
        <begin position="640"/>
        <end position="659"/>
    </location>
</feature>
<dbReference type="AlphaFoldDB" id="A0A6N2S1C6"/>
<dbReference type="EMBL" id="CACRSY010000007">
    <property type="protein sequence ID" value="VYS87097.1"/>
    <property type="molecule type" value="Genomic_DNA"/>
</dbReference>
<feature type="repeat" description="Cell wall-binding" evidence="3">
    <location>
        <begin position="459"/>
        <end position="478"/>
    </location>
</feature>
<feature type="repeat" description="Cell wall-binding" evidence="3">
    <location>
        <begin position="680"/>
        <end position="699"/>
    </location>
</feature>
<dbReference type="Pfam" id="PF01473">
    <property type="entry name" value="Choline_bind_1"/>
    <property type="match status" value="4"/>
</dbReference>
<dbReference type="Gene3D" id="2.10.270.20">
    <property type="match status" value="4"/>
</dbReference>
<feature type="repeat" description="Cell wall-binding" evidence="3">
    <location>
        <begin position="479"/>
        <end position="498"/>
    </location>
</feature>
<feature type="chain" id="PRO_5039181354" evidence="4">
    <location>
        <begin position="25"/>
        <end position="997"/>
    </location>
</feature>
<feature type="signal peptide" evidence="4">
    <location>
        <begin position="1"/>
        <end position="24"/>
    </location>
</feature>
<dbReference type="RefSeq" id="WP_156342026.1">
    <property type="nucleotide sequence ID" value="NZ_CACRSY010000007.1"/>
</dbReference>
<reference evidence="6" key="1">
    <citation type="submission" date="2019-11" db="EMBL/GenBank/DDBJ databases">
        <authorList>
            <person name="Feng L."/>
        </authorList>
    </citation>
    <scope>NUCLEOTIDE SEQUENCE</scope>
    <source>
        <strain evidence="6">BhanseniiLFYP23</strain>
    </source>
</reference>
<dbReference type="Pfam" id="PF01832">
    <property type="entry name" value="Glucosaminidase"/>
    <property type="match status" value="1"/>
</dbReference>
<evidence type="ECO:0000313" key="6">
    <source>
        <dbReference type="EMBL" id="VYS87097.1"/>
    </source>
</evidence>
<feature type="repeat" description="Cell wall-binding" evidence="3">
    <location>
        <begin position="761"/>
        <end position="780"/>
    </location>
</feature>
<dbReference type="SUPFAM" id="SSF53187">
    <property type="entry name" value="Zn-dependent exopeptidases"/>
    <property type="match status" value="1"/>
</dbReference>
<dbReference type="SUPFAM" id="SSF69360">
    <property type="entry name" value="Cell wall binding repeat"/>
    <property type="match status" value="3"/>
</dbReference>
<keyword evidence="1" id="KW-0677">Repeat</keyword>
<dbReference type="Pfam" id="PF01520">
    <property type="entry name" value="Amidase_3"/>
    <property type="match status" value="1"/>
</dbReference>
<feature type="repeat" description="Cell wall-binding" evidence="3">
    <location>
        <begin position="620"/>
        <end position="639"/>
    </location>
</feature>
<feature type="repeat" description="Cell wall-binding" evidence="3">
    <location>
        <begin position="600"/>
        <end position="619"/>
    </location>
</feature>
<dbReference type="InterPro" id="IPR002901">
    <property type="entry name" value="MGlyc_endo_b_GlcNAc-like_dom"/>
</dbReference>
<dbReference type="GO" id="GO:0004040">
    <property type="term" value="F:amidase activity"/>
    <property type="evidence" value="ECO:0007669"/>
    <property type="project" value="InterPro"/>
</dbReference>
<keyword evidence="2" id="KW-0378">Hydrolase</keyword>
<dbReference type="InterPro" id="IPR018337">
    <property type="entry name" value="Cell_wall/Cho-bd_repeat"/>
</dbReference>
<accession>A0A6N2S1C6</accession>
<dbReference type="PANTHER" id="PTHR30404">
    <property type="entry name" value="N-ACETYLMURAMOYL-L-ALANINE AMIDASE"/>
    <property type="match status" value="1"/>
</dbReference>
<dbReference type="SMART" id="SM00646">
    <property type="entry name" value="Ami_3"/>
    <property type="match status" value="1"/>
</dbReference>
<dbReference type="PANTHER" id="PTHR30404:SF0">
    <property type="entry name" value="N-ACETYLMURAMOYL-L-ALANINE AMIDASE AMIC"/>
    <property type="match status" value="1"/>
</dbReference>
<feature type="domain" description="MurNAc-LAA" evidence="5">
    <location>
        <begin position="276"/>
        <end position="389"/>
    </location>
</feature>
<evidence type="ECO:0000256" key="1">
    <source>
        <dbReference type="ARBA" id="ARBA00022737"/>
    </source>
</evidence>
<gene>
    <name evidence="6" type="primary">toxA_5</name>
    <name evidence="6" type="ORF">BHLFYP23_01886</name>
</gene>
<dbReference type="CDD" id="cd02696">
    <property type="entry name" value="MurNAc-LAA"/>
    <property type="match status" value="1"/>
</dbReference>
<feature type="repeat" description="Cell wall-binding" evidence="3">
    <location>
        <begin position="499"/>
        <end position="518"/>
    </location>
</feature>
<organism evidence="6">
    <name type="scientific">Blautia hansenii</name>
    <name type="common">Ruminococcus hansenii</name>
    <dbReference type="NCBI Taxonomy" id="1322"/>
    <lineage>
        <taxon>Bacteria</taxon>
        <taxon>Bacillati</taxon>
        <taxon>Bacillota</taxon>
        <taxon>Clostridia</taxon>
        <taxon>Lachnospirales</taxon>
        <taxon>Lachnospiraceae</taxon>
        <taxon>Blautia</taxon>
    </lineage>
</organism>
<evidence type="ECO:0000256" key="4">
    <source>
        <dbReference type="SAM" id="SignalP"/>
    </source>
</evidence>
<name>A0A6N2S1C6_BLAHA</name>
<evidence type="ECO:0000256" key="3">
    <source>
        <dbReference type="PROSITE-ProRule" id="PRU00591"/>
    </source>
</evidence>
<dbReference type="Gene3D" id="3.40.630.40">
    <property type="entry name" value="Zn-dependent exopeptidases"/>
    <property type="match status" value="1"/>
</dbReference>
<evidence type="ECO:0000256" key="2">
    <source>
        <dbReference type="ARBA" id="ARBA00022801"/>
    </source>
</evidence>
<feature type="repeat" description="Cell wall-binding" evidence="3">
    <location>
        <begin position="439"/>
        <end position="458"/>
    </location>
</feature>
<dbReference type="Pfam" id="PF19127">
    <property type="entry name" value="Choline_bind_3"/>
    <property type="match status" value="6"/>
</dbReference>
<evidence type="ECO:0000259" key="5">
    <source>
        <dbReference type="SMART" id="SM00646"/>
    </source>
</evidence>
<keyword evidence="4" id="KW-0732">Signal</keyword>
<feature type="repeat" description="Cell wall-binding" evidence="3">
    <location>
        <begin position="741"/>
        <end position="760"/>
    </location>
</feature>
<feature type="repeat" description="Cell wall-binding" evidence="3">
    <location>
        <begin position="781"/>
        <end position="800"/>
    </location>
</feature>
<dbReference type="Gene3D" id="2.10.270.10">
    <property type="entry name" value="Cholin Binding"/>
    <property type="match status" value="2"/>
</dbReference>
<dbReference type="InterPro" id="IPR002508">
    <property type="entry name" value="MurNAc-LAA_cat"/>
</dbReference>
<feature type="repeat" description="Cell wall-binding" evidence="3">
    <location>
        <begin position="519"/>
        <end position="538"/>
    </location>
</feature>
<dbReference type="GO" id="GO:0030288">
    <property type="term" value="C:outer membrane-bounded periplasmic space"/>
    <property type="evidence" value="ECO:0007669"/>
    <property type="project" value="TreeGrafter"/>
</dbReference>
<protein>
    <submittedName>
        <fullName evidence="6">Toxin A</fullName>
    </submittedName>
</protein>
<dbReference type="GO" id="GO:0008745">
    <property type="term" value="F:N-acetylmuramoyl-L-alanine amidase activity"/>
    <property type="evidence" value="ECO:0007669"/>
    <property type="project" value="InterPro"/>
</dbReference>